<evidence type="ECO:0000313" key="1">
    <source>
        <dbReference type="EMBL" id="KAF9487610.1"/>
    </source>
</evidence>
<dbReference type="Proteomes" id="UP000807025">
    <property type="component" value="Unassembled WGS sequence"/>
</dbReference>
<protein>
    <recommendedName>
        <fullName evidence="3">Aspartic peptidase DDI1-type domain-containing protein</fullName>
    </recommendedName>
</protein>
<sequence>IKDRLAMVHMQHHLDNPYTITEIYMEASFILGAATSASLDAILDNKDIIECILDTGFQITAMQCDVFDNLRLAIGIDKFITMESMNLSSNQTIGLAHNIKMSLSPINLYIQAQIINDTPYEVLLGCPFFCLTSTLTCDYPDGQQDLTIHDLNSGQQFLIPTFK</sequence>
<dbReference type="OrthoDB" id="5596707at2759"/>
<dbReference type="InterPro" id="IPR021109">
    <property type="entry name" value="Peptidase_aspartic_dom_sf"/>
</dbReference>
<reference evidence="1" key="1">
    <citation type="submission" date="2020-11" db="EMBL/GenBank/DDBJ databases">
        <authorList>
            <consortium name="DOE Joint Genome Institute"/>
            <person name="Ahrendt S."/>
            <person name="Riley R."/>
            <person name="Andreopoulos W."/>
            <person name="Labutti K."/>
            <person name="Pangilinan J."/>
            <person name="Ruiz-Duenas F.J."/>
            <person name="Barrasa J.M."/>
            <person name="Sanchez-Garcia M."/>
            <person name="Camarero S."/>
            <person name="Miyauchi S."/>
            <person name="Serrano A."/>
            <person name="Linde D."/>
            <person name="Babiker R."/>
            <person name="Drula E."/>
            <person name="Ayuso-Fernandez I."/>
            <person name="Pacheco R."/>
            <person name="Padilla G."/>
            <person name="Ferreira P."/>
            <person name="Barriuso J."/>
            <person name="Kellner H."/>
            <person name="Castanera R."/>
            <person name="Alfaro M."/>
            <person name="Ramirez L."/>
            <person name="Pisabarro A.G."/>
            <person name="Kuo A."/>
            <person name="Tritt A."/>
            <person name="Lipzen A."/>
            <person name="He G."/>
            <person name="Yan M."/>
            <person name="Ng V."/>
            <person name="Cullen D."/>
            <person name="Martin F."/>
            <person name="Rosso M.-N."/>
            <person name="Henrissat B."/>
            <person name="Hibbett D."/>
            <person name="Martinez A.T."/>
            <person name="Grigoriev I.V."/>
        </authorList>
    </citation>
    <scope>NUCLEOTIDE SEQUENCE</scope>
    <source>
        <strain evidence="1">ATCC 90797</strain>
    </source>
</reference>
<evidence type="ECO:0008006" key="3">
    <source>
        <dbReference type="Google" id="ProtNLM"/>
    </source>
</evidence>
<dbReference type="EMBL" id="MU154762">
    <property type="protein sequence ID" value="KAF9487610.1"/>
    <property type="molecule type" value="Genomic_DNA"/>
</dbReference>
<accession>A0A9P5ZI50</accession>
<dbReference type="Gene3D" id="2.40.70.10">
    <property type="entry name" value="Acid Proteases"/>
    <property type="match status" value="1"/>
</dbReference>
<keyword evidence="2" id="KW-1185">Reference proteome</keyword>
<organism evidence="1 2">
    <name type="scientific">Pleurotus eryngii</name>
    <name type="common">Boletus of the steppes</name>
    <dbReference type="NCBI Taxonomy" id="5323"/>
    <lineage>
        <taxon>Eukaryota</taxon>
        <taxon>Fungi</taxon>
        <taxon>Dikarya</taxon>
        <taxon>Basidiomycota</taxon>
        <taxon>Agaricomycotina</taxon>
        <taxon>Agaricomycetes</taxon>
        <taxon>Agaricomycetidae</taxon>
        <taxon>Agaricales</taxon>
        <taxon>Pleurotineae</taxon>
        <taxon>Pleurotaceae</taxon>
        <taxon>Pleurotus</taxon>
    </lineage>
</organism>
<proteinExistence type="predicted"/>
<feature type="non-terminal residue" evidence="1">
    <location>
        <position position="1"/>
    </location>
</feature>
<name>A0A9P5ZI50_PLEER</name>
<dbReference type="AlphaFoldDB" id="A0A9P5ZI50"/>
<gene>
    <name evidence="1" type="ORF">BDN71DRAFT_1404486</name>
</gene>
<evidence type="ECO:0000313" key="2">
    <source>
        <dbReference type="Proteomes" id="UP000807025"/>
    </source>
</evidence>
<comment type="caution">
    <text evidence="1">The sequence shown here is derived from an EMBL/GenBank/DDBJ whole genome shotgun (WGS) entry which is preliminary data.</text>
</comment>